<dbReference type="KEGG" id="hmp:K6T50_05930"/>
<feature type="transmembrane region" description="Helical" evidence="1">
    <location>
        <begin position="22"/>
        <end position="53"/>
    </location>
</feature>
<gene>
    <name evidence="2" type="ORF">K6T50_05930</name>
</gene>
<evidence type="ECO:0000313" key="3">
    <source>
        <dbReference type="Proteomes" id="UP000826254"/>
    </source>
</evidence>
<dbReference type="EMBL" id="CP081958">
    <property type="protein sequence ID" value="QZP38676.1"/>
    <property type="molecule type" value="Genomic_DNA"/>
</dbReference>
<reference evidence="2 3" key="1">
    <citation type="journal article" date="2021" name="Int. J. Syst. Evol. Microbiol.">
        <title>Halobaculum halophilum sp. nov. and Halobaculum salinum sp. nov., isolated from salt lake and saline soil.</title>
        <authorList>
            <person name="Cui H.L."/>
            <person name="Shi X.W."/>
            <person name="Yin X.M."/>
            <person name="Yang X.Y."/>
            <person name="Hou J."/>
            <person name="Zhu L."/>
        </authorList>
    </citation>
    <scope>NUCLEOTIDE SEQUENCE [LARGE SCALE GENOMIC DNA]</scope>
    <source>
        <strain evidence="2 3">NBRC 109044</strain>
    </source>
</reference>
<accession>A0A8T8WFW2</accession>
<proteinExistence type="predicted"/>
<sequence>MRRPTHGGRGVPETDVSVGPTAAAAALALATFLAYAFPPVATAAVGAAVALAGRRLVRAIRARAAGDRRRRRLCLPGTRACVEV</sequence>
<dbReference type="RefSeq" id="WP_222608475.1">
    <property type="nucleotide sequence ID" value="NZ_CP081958.1"/>
</dbReference>
<dbReference type="GeneID" id="67177662"/>
<keyword evidence="1" id="KW-0812">Transmembrane</keyword>
<keyword evidence="3" id="KW-1185">Reference proteome</keyword>
<keyword evidence="1" id="KW-1133">Transmembrane helix</keyword>
<name>A0A8T8WFW2_9EURY</name>
<dbReference type="AlphaFoldDB" id="A0A8T8WFW2"/>
<protein>
    <submittedName>
        <fullName evidence="2">Uncharacterized protein</fullName>
    </submittedName>
</protein>
<evidence type="ECO:0000313" key="2">
    <source>
        <dbReference type="EMBL" id="QZP38676.1"/>
    </source>
</evidence>
<evidence type="ECO:0000256" key="1">
    <source>
        <dbReference type="SAM" id="Phobius"/>
    </source>
</evidence>
<dbReference type="Proteomes" id="UP000826254">
    <property type="component" value="Chromosome"/>
</dbReference>
<organism evidence="2 3">
    <name type="scientific">Halobaculum magnesiiphilum</name>
    <dbReference type="NCBI Taxonomy" id="1017351"/>
    <lineage>
        <taxon>Archaea</taxon>
        <taxon>Methanobacteriati</taxon>
        <taxon>Methanobacteriota</taxon>
        <taxon>Stenosarchaea group</taxon>
        <taxon>Halobacteria</taxon>
        <taxon>Halobacteriales</taxon>
        <taxon>Haloferacaceae</taxon>
        <taxon>Halobaculum</taxon>
    </lineage>
</organism>
<keyword evidence="1" id="KW-0472">Membrane</keyword>